<dbReference type="PATRIC" id="fig|579748.3.peg.2528"/>
<dbReference type="AlphaFoldDB" id="A0A0F4NIM7"/>
<name>A0A0F4NIM7_9VIBR</name>
<sequence>MKNKQEDKNIDTINLDPIFLIFVKYLSQVTTIIFQYRSYFSPIPKFNMAEGCNTDHALKTGMQLRTYSSQNQ</sequence>
<comment type="caution">
    <text evidence="1">The sequence shown here is derived from an EMBL/GenBank/DDBJ whole genome shotgun (WGS) entry which is preliminary data.</text>
</comment>
<gene>
    <name evidence="1" type="ORF">TW81_12235</name>
</gene>
<evidence type="ECO:0000313" key="1">
    <source>
        <dbReference type="EMBL" id="KJY82962.1"/>
    </source>
</evidence>
<accession>A0A0F4NIM7</accession>
<evidence type="ECO:0000313" key="2">
    <source>
        <dbReference type="Proteomes" id="UP000033673"/>
    </source>
</evidence>
<protein>
    <submittedName>
        <fullName evidence="1">Uncharacterized protein</fullName>
    </submittedName>
</protein>
<dbReference type="STRING" id="579748.TW81_12235"/>
<keyword evidence="2" id="KW-1185">Reference proteome</keyword>
<dbReference type="Proteomes" id="UP000033673">
    <property type="component" value="Unassembled WGS sequence"/>
</dbReference>
<organism evidence="1 2">
    <name type="scientific">Vibrio galatheae</name>
    <dbReference type="NCBI Taxonomy" id="579748"/>
    <lineage>
        <taxon>Bacteria</taxon>
        <taxon>Pseudomonadati</taxon>
        <taxon>Pseudomonadota</taxon>
        <taxon>Gammaproteobacteria</taxon>
        <taxon>Vibrionales</taxon>
        <taxon>Vibrionaceae</taxon>
        <taxon>Vibrio</taxon>
    </lineage>
</organism>
<proteinExistence type="predicted"/>
<dbReference type="EMBL" id="JXXV01000018">
    <property type="protein sequence ID" value="KJY82962.1"/>
    <property type="molecule type" value="Genomic_DNA"/>
</dbReference>
<reference evidence="1 2" key="1">
    <citation type="journal article" date="2015" name="BMC Genomics">
        <title>Genome mining reveals unlocked bioactive potential of marine Gram-negative bacteria.</title>
        <authorList>
            <person name="Machado H."/>
            <person name="Sonnenschein E.C."/>
            <person name="Melchiorsen J."/>
            <person name="Gram L."/>
        </authorList>
    </citation>
    <scope>NUCLEOTIDE SEQUENCE [LARGE SCALE GENOMIC DNA]</scope>
    <source>
        <strain evidence="1 2">S2757</strain>
    </source>
</reference>